<dbReference type="InterPro" id="IPR003593">
    <property type="entry name" value="AAA+_ATPase"/>
</dbReference>
<gene>
    <name evidence="2" type="ORF">PPEP_a2705</name>
</gene>
<dbReference type="AlphaFoldDB" id="A0A8I0T388"/>
<protein>
    <recommendedName>
        <fullName evidence="1">AAA+ ATPase domain-containing protein</fullName>
    </recommendedName>
</protein>
<comment type="caution">
    <text evidence="2">The sequence shown here is derived from an EMBL/GenBank/DDBJ whole genome shotgun (WGS) entry which is preliminary data.</text>
</comment>
<dbReference type="InterPro" id="IPR051396">
    <property type="entry name" value="Bact_Antivir_Def_Nuclease"/>
</dbReference>
<dbReference type="Gene3D" id="3.40.50.300">
    <property type="entry name" value="P-loop containing nucleotide triphosphate hydrolases"/>
    <property type="match status" value="2"/>
</dbReference>
<feature type="domain" description="AAA+ ATPase" evidence="1">
    <location>
        <begin position="32"/>
        <end position="448"/>
    </location>
</feature>
<dbReference type="InterPro" id="IPR027417">
    <property type="entry name" value="P-loop_NTPase"/>
</dbReference>
<accession>A0A8I0T388</accession>
<proteinExistence type="predicted"/>
<keyword evidence="3" id="KW-1185">Reference proteome</keyword>
<evidence type="ECO:0000313" key="2">
    <source>
        <dbReference type="EMBL" id="MBE0345002.1"/>
    </source>
</evidence>
<dbReference type="CDD" id="cd00267">
    <property type="entry name" value="ABC_ATPase"/>
    <property type="match status" value="1"/>
</dbReference>
<dbReference type="RefSeq" id="WP_125251115.1">
    <property type="nucleotide sequence ID" value="NZ_AQHF01000018.1"/>
</dbReference>
<reference evidence="2 3" key="1">
    <citation type="submission" date="2015-06" db="EMBL/GenBank/DDBJ databases">
        <title>Genome sequence of Pseudoalteromonas peptidolytica.</title>
        <authorList>
            <person name="Xie B.-B."/>
            <person name="Rong J.-C."/>
            <person name="Qin Q.-L."/>
            <person name="Zhang Y.-Z."/>
        </authorList>
    </citation>
    <scope>NUCLEOTIDE SEQUENCE [LARGE SCALE GENOMIC DNA]</scope>
    <source>
        <strain evidence="2 3">F12-50-A1</strain>
    </source>
</reference>
<dbReference type="EMBL" id="AQHF01000018">
    <property type="protein sequence ID" value="MBE0345002.1"/>
    <property type="molecule type" value="Genomic_DNA"/>
</dbReference>
<name>A0A8I0T388_9GAMM</name>
<dbReference type="SUPFAM" id="SSF52540">
    <property type="entry name" value="P-loop containing nucleoside triphosphate hydrolases"/>
    <property type="match status" value="1"/>
</dbReference>
<dbReference type="InterPro" id="IPR041685">
    <property type="entry name" value="AAA_GajA/Old/RecF-like"/>
</dbReference>
<evidence type="ECO:0000313" key="3">
    <source>
        <dbReference type="Proteomes" id="UP000660708"/>
    </source>
</evidence>
<dbReference type="PANTHER" id="PTHR43581">
    <property type="entry name" value="ATP/GTP PHOSPHATASE"/>
    <property type="match status" value="1"/>
</dbReference>
<dbReference type="PANTHER" id="PTHR43581:SF4">
    <property type="entry name" value="ATP_GTP PHOSPHATASE"/>
    <property type="match status" value="1"/>
</dbReference>
<organism evidence="2 3">
    <name type="scientific">Pseudoalteromonas peptidolytica F12-50-A1</name>
    <dbReference type="NCBI Taxonomy" id="1315280"/>
    <lineage>
        <taxon>Bacteria</taxon>
        <taxon>Pseudomonadati</taxon>
        <taxon>Pseudomonadota</taxon>
        <taxon>Gammaproteobacteria</taxon>
        <taxon>Alteromonadales</taxon>
        <taxon>Pseudoalteromonadaceae</taxon>
        <taxon>Pseudoalteromonas</taxon>
    </lineage>
</organism>
<dbReference type="SMART" id="SM00382">
    <property type="entry name" value="AAA"/>
    <property type="match status" value="1"/>
</dbReference>
<dbReference type="Pfam" id="PF13175">
    <property type="entry name" value="AAA_15"/>
    <property type="match status" value="1"/>
</dbReference>
<evidence type="ECO:0000259" key="1">
    <source>
        <dbReference type="SMART" id="SM00382"/>
    </source>
</evidence>
<sequence length="587" mass="67926">MRLASFTIGSDREGERQRFKNLKNVTIDFEEQEWITLVIGWNGTGKSNVLEALAVLFRDLIMGKNERGDKDKPTFSYVLRYFCHEKEIEIDADPDRVKEAYKISYRDLGENKSEESSQADLLSELKGKKELAEIAFSKFKKQQDDFLPKYVFGYYSGHSDRMQSVFRPYLQQYDKKLRNAKSEDPGLRRLFYALPVHSQFVLLAFVLRQDDLVRHFLDTQLGLETDENAESIDSVLLELNEPSWNLNKSKDPKGKYGACKEKPDIFWGAEGVVRDFLDRVHEVSTAPIKIKRKDEATLWNKKEREYLYMFIKDIYKLDELVGEQEPREFFRDLESTYVSELISEVRIRVKLKKNDGSVTFRELSEGEQQLLTVLGLLRFTAEEESLFLLDEPDTHLNPKWSVDYIDYLNKFVTSSSKGENNSHIVLTTHNPIAIAELTRDQVQILNRDDETRTIASHKPNFDPRGMGYAGIITSDMFGLATSLDSYTEDLLEKKRQITAKDGTLSSDEKVELHAINAKLDNLGFRFSHRDRVFEEYLRARYEFDASANSKQKIDQLPSDKKRATSKKLILEVLAKLKQEGGGQDEKN</sequence>
<dbReference type="Proteomes" id="UP000660708">
    <property type="component" value="Unassembled WGS sequence"/>
</dbReference>